<sequence>MIIPEQVPPGRTLSVDVDGVPPVEPGPGVRVRALPGMPGIRTWVIDLAPGAEWPGLDVHETCGEAYFVVSGEVIEGDRVHGPGTYVAFGPETSHRPRTETGARVFGFNHDVTA</sequence>
<feature type="region of interest" description="Disordered" evidence="1">
    <location>
        <begin position="1"/>
        <end position="20"/>
    </location>
</feature>
<reference evidence="3" key="2">
    <citation type="submission" date="2016-04" db="EMBL/GenBank/DDBJ databases">
        <title>Planomonospora sphaerica JCM9374 whole genome shotgun sequence.</title>
        <authorList>
            <person name="Suzuki T."/>
            <person name="Dohra H."/>
            <person name="Kodani S."/>
        </authorList>
    </citation>
    <scope>NUCLEOTIDE SEQUENCE [LARGE SCALE GENOMIC DNA]</scope>
    <source>
        <strain evidence="3">JCM 9374</strain>
    </source>
</reference>
<proteinExistence type="predicted"/>
<evidence type="ECO:0000313" key="3">
    <source>
        <dbReference type="Proteomes" id="UP000077701"/>
    </source>
</evidence>
<evidence type="ECO:0000313" key="2">
    <source>
        <dbReference type="EMBL" id="GAT68184.1"/>
    </source>
</evidence>
<dbReference type="InterPro" id="IPR014710">
    <property type="entry name" value="RmlC-like_jellyroll"/>
</dbReference>
<accession>A0A171DEX5</accession>
<reference evidence="2 3" key="1">
    <citation type="journal article" date="2016" name="Genome Announc.">
        <title>Draft Genome Sequence of Planomonospora sphaerica JCM9374, a Rare Actinomycete.</title>
        <authorList>
            <person name="Dohra H."/>
            <person name="Suzuki T."/>
            <person name="Inoue Y."/>
            <person name="Kodani S."/>
        </authorList>
    </citation>
    <scope>NUCLEOTIDE SEQUENCE [LARGE SCALE GENOMIC DNA]</scope>
    <source>
        <strain evidence="2 3">JCM 9374</strain>
    </source>
</reference>
<dbReference type="STRING" id="161355.PS9374_03845"/>
<gene>
    <name evidence="2" type="ORF">PS9374_03845</name>
</gene>
<dbReference type="EMBL" id="BDCX01000009">
    <property type="protein sequence ID" value="GAT68184.1"/>
    <property type="molecule type" value="Genomic_DNA"/>
</dbReference>
<protein>
    <submittedName>
        <fullName evidence="2">Anti-sigma factor</fullName>
    </submittedName>
</protein>
<organism evidence="2 3">
    <name type="scientific">Planomonospora sphaerica</name>
    <dbReference type="NCBI Taxonomy" id="161355"/>
    <lineage>
        <taxon>Bacteria</taxon>
        <taxon>Bacillati</taxon>
        <taxon>Actinomycetota</taxon>
        <taxon>Actinomycetes</taxon>
        <taxon>Streptosporangiales</taxon>
        <taxon>Streptosporangiaceae</taxon>
        <taxon>Planomonospora</taxon>
    </lineage>
</organism>
<dbReference type="SUPFAM" id="SSF51182">
    <property type="entry name" value="RmlC-like cupins"/>
    <property type="match status" value="1"/>
</dbReference>
<dbReference type="Proteomes" id="UP000077701">
    <property type="component" value="Unassembled WGS sequence"/>
</dbReference>
<dbReference type="RefSeq" id="WP_196469160.1">
    <property type="nucleotide sequence ID" value="NZ_BDCX01000009.1"/>
</dbReference>
<comment type="caution">
    <text evidence="2">The sequence shown here is derived from an EMBL/GenBank/DDBJ whole genome shotgun (WGS) entry which is preliminary data.</text>
</comment>
<evidence type="ECO:0000256" key="1">
    <source>
        <dbReference type="SAM" id="MobiDB-lite"/>
    </source>
</evidence>
<dbReference type="AlphaFoldDB" id="A0A171DEX5"/>
<name>A0A171DEX5_9ACTN</name>
<dbReference type="Gene3D" id="2.60.120.10">
    <property type="entry name" value="Jelly Rolls"/>
    <property type="match status" value="1"/>
</dbReference>
<dbReference type="InterPro" id="IPR011051">
    <property type="entry name" value="RmlC_Cupin_sf"/>
</dbReference>
<keyword evidence="3" id="KW-1185">Reference proteome</keyword>